<reference evidence="1" key="1">
    <citation type="journal article" date="2014" name="Front. Microbiol.">
        <title>High frequency of phylogenetically diverse reductive dehalogenase-homologous genes in deep subseafloor sedimentary metagenomes.</title>
        <authorList>
            <person name="Kawai M."/>
            <person name="Futagami T."/>
            <person name="Toyoda A."/>
            <person name="Takaki Y."/>
            <person name="Nishi S."/>
            <person name="Hori S."/>
            <person name="Arai W."/>
            <person name="Tsubouchi T."/>
            <person name="Morono Y."/>
            <person name="Uchiyama I."/>
            <person name="Ito T."/>
            <person name="Fujiyama A."/>
            <person name="Inagaki F."/>
            <person name="Takami H."/>
        </authorList>
    </citation>
    <scope>NUCLEOTIDE SEQUENCE</scope>
    <source>
        <strain evidence="1">Expedition CK06-06</strain>
    </source>
</reference>
<proteinExistence type="predicted"/>
<gene>
    <name evidence="1" type="ORF">S01H4_66292</name>
</gene>
<organism evidence="1">
    <name type="scientific">marine sediment metagenome</name>
    <dbReference type="NCBI Taxonomy" id="412755"/>
    <lineage>
        <taxon>unclassified sequences</taxon>
        <taxon>metagenomes</taxon>
        <taxon>ecological metagenomes</taxon>
    </lineage>
</organism>
<dbReference type="EMBL" id="BART01040982">
    <property type="protein sequence ID" value="GAH22211.1"/>
    <property type="molecule type" value="Genomic_DNA"/>
</dbReference>
<dbReference type="AlphaFoldDB" id="X1DMM8"/>
<name>X1DMM8_9ZZZZ</name>
<comment type="caution">
    <text evidence="1">The sequence shown here is derived from an EMBL/GenBank/DDBJ whole genome shotgun (WGS) entry which is preliminary data.</text>
</comment>
<accession>X1DMM8</accession>
<evidence type="ECO:0000313" key="1">
    <source>
        <dbReference type="EMBL" id="GAH22211.1"/>
    </source>
</evidence>
<feature type="non-terminal residue" evidence="1">
    <location>
        <position position="32"/>
    </location>
</feature>
<protein>
    <submittedName>
        <fullName evidence="1">Uncharacterized protein</fullName>
    </submittedName>
</protein>
<sequence length="32" mass="3772">MVNQKHSTQEMKEFQGNVCISTNTIPESWQEF</sequence>